<name>A0A1Y1I7V8_KLENI</name>
<dbReference type="OMA" id="AGCHGMV"/>
<feature type="compositionally biased region" description="Polar residues" evidence="10">
    <location>
        <begin position="109"/>
        <end position="133"/>
    </location>
</feature>
<dbReference type="InterPro" id="IPR020550">
    <property type="entry name" value="Inositol_monophosphatase_CS"/>
</dbReference>
<comment type="cofactor">
    <cofactor evidence="1 9">
        <name>Mg(2+)</name>
        <dbReference type="ChEBI" id="CHEBI:18420"/>
    </cofactor>
</comment>
<dbReference type="AlphaFoldDB" id="A0A1Y1I7V8"/>
<dbReference type="GO" id="GO:0008441">
    <property type="term" value="F:3'(2'),5'-bisphosphate nucleotidase activity"/>
    <property type="evidence" value="ECO:0000318"/>
    <property type="project" value="GO_Central"/>
</dbReference>
<evidence type="ECO:0000256" key="8">
    <source>
        <dbReference type="ARBA" id="ARBA00044484"/>
    </source>
</evidence>
<dbReference type="Pfam" id="PF00459">
    <property type="entry name" value="Inositol_P"/>
    <property type="match status" value="1"/>
</dbReference>
<dbReference type="InterPro" id="IPR051090">
    <property type="entry name" value="Inositol_monoP_superfamily"/>
</dbReference>
<feature type="region of interest" description="Disordered" evidence="10">
    <location>
        <begin position="101"/>
        <end position="232"/>
    </location>
</feature>
<proteinExistence type="inferred from homology"/>
<dbReference type="PANTHER" id="PTHR43200">
    <property type="entry name" value="PHOSPHATASE"/>
    <property type="match status" value="1"/>
</dbReference>
<feature type="binding site" evidence="9">
    <location>
        <position position="378"/>
    </location>
    <ligand>
        <name>Mg(2+)</name>
        <dbReference type="ChEBI" id="CHEBI:18420"/>
        <label>1</label>
        <note>catalytic</note>
    </ligand>
</feature>
<evidence type="ECO:0000256" key="6">
    <source>
        <dbReference type="ARBA" id="ARBA00022842"/>
    </source>
</evidence>
<evidence type="ECO:0000313" key="11">
    <source>
        <dbReference type="EMBL" id="GAQ86032.1"/>
    </source>
</evidence>
<dbReference type="EMBL" id="DF237215">
    <property type="protein sequence ID" value="GAQ86032.1"/>
    <property type="molecule type" value="Genomic_DNA"/>
</dbReference>
<comment type="catalytic activity">
    <reaction evidence="7">
        <text>adenosine 3',5'-bisphosphate + H2O = AMP + phosphate</text>
        <dbReference type="Rhea" id="RHEA:10040"/>
        <dbReference type="ChEBI" id="CHEBI:15377"/>
        <dbReference type="ChEBI" id="CHEBI:43474"/>
        <dbReference type="ChEBI" id="CHEBI:58343"/>
        <dbReference type="ChEBI" id="CHEBI:456215"/>
        <dbReference type="EC" id="3.1.3.7"/>
    </reaction>
    <physiologicalReaction direction="left-to-right" evidence="7">
        <dbReference type="Rhea" id="RHEA:10041"/>
    </physiologicalReaction>
</comment>
<dbReference type="STRING" id="105231.A0A1Y1I7V8"/>
<dbReference type="InterPro" id="IPR000760">
    <property type="entry name" value="Inositol_monophosphatase-like"/>
</dbReference>
<dbReference type="InterPro" id="IPR020583">
    <property type="entry name" value="Inositol_monoP_metal-BS"/>
</dbReference>
<dbReference type="FunFam" id="3.40.190.80:FF:000003">
    <property type="entry name" value="PAP-specific phosphatase HAL2-like"/>
    <property type="match status" value="1"/>
</dbReference>
<keyword evidence="12" id="KW-1185">Reference proteome</keyword>
<keyword evidence="6 9" id="KW-0460">Magnesium</keyword>
<feature type="binding site" evidence="9">
    <location>
        <position position="375"/>
    </location>
    <ligand>
        <name>Mg(2+)</name>
        <dbReference type="ChEBI" id="CHEBI:18420"/>
        <label>1</label>
        <note>catalytic</note>
    </ligand>
</feature>
<feature type="compositionally biased region" description="Low complexity" evidence="10">
    <location>
        <begin position="166"/>
        <end position="176"/>
    </location>
</feature>
<gene>
    <name evidence="11" type="ORF">KFL_002660110</name>
</gene>
<evidence type="ECO:0000256" key="10">
    <source>
        <dbReference type="SAM" id="MobiDB-lite"/>
    </source>
</evidence>
<evidence type="ECO:0000313" key="12">
    <source>
        <dbReference type="Proteomes" id="UP000054558"/>
    </source>
</evidence>
<keyword evidence="5" id="KW-0378">Hydrolase</keyword>
<evidence type="ECO:0000256" key="4">
    <source>
        <dbReference type="ARBA" id="ARBA00022723"/>
    </source>
</evidence>
<dbReference type="OrthoDB" id="411145at2759"/>
<dbReference type="Proteomes" id="UP000054558">
    <property type="component" value="Unassembled WGS sequence"/>
</dbReference>
<accession>A0A1Y1I7V8</accession>
<dbReference type="Gene3D" id="3.40.190.80">
    <property type="match status" value="1"/>
</dbReference>
<dbReference type="NCBIfam" id="TIGR01330">
    <property type="entry name" value="bisphos_HAL2"/>
    <property type="match status" value="1"/>
</dbReference>
<evidence type="ECO:0000256" key="2">
    <source>
        <dbReference type="ARBA" id="ARBA00009759"/>
    </source>
</evidence>
<organism evidence="11 12">
    <name type="scientific">Klebsormidium nitens</name>
    <name type="common">Green alga</name>
    <name type="synonym">Ulothrix nitens</name>
    <dbReference type="NCBI Taxonomy" id="105231"/>
    <lineage>
        <taxon>Eukaryota</taxon>
        <taxon>Viridiplantae</taxon>
        <taxon>Streptophyta</taxon>
        <taxon>Klebsormidiophyceae</taxon>
        <taxon>Klebsormidiales</taxon>
        <taxon>Klebsormidiaceae</taxon>
        <taxon>Klebsormidium</taxon>
    </lineage>
</organism>
<dbReference type="PROSITE" id="PS00629">
    <property type="entry name" value="IMP_1"/>
    <property type="match status" value="1"/>
</dbReference>
<dbReference type="Gene3D" id="3.30.540.10">
    <property type="entry name" value="Fructose-1,6-Bisphosphatase, subunit A, domain 1"/>
    <property type="match status" value="1"/>
</dbReference>
<reference evidence="11 12" key="1">
    <citation type="journal article" date="2014" name="Nat. Commun.">
        <title>Klebsormidium flaccidum genome reveals primary factors for plant terrestrial adaptation.</title>
        <authorList>
            <person name="Hori K."/>
            <person name="Maruyama F."/>
            <person name="Fujisawa T."/>
            <person name="Togashi T."/>
            <person name="Yamamoto N."/>
            <person name="Seo M."/>
            <person name="Sato S."/>
            <person name="Yamada T."/>
            <person name="Mori H."/>
            <person name="Tajima N."/>
            <person name="Moriyama T."/>
            <person name="Ikeuchi M."/>
            <person name="Watanabe M."/>
            <person name="Wada H."/>
            <person name="Kobayashi K."/>
            <person name="Saito M."/>
            <person name="Masuda T."/>
            <person name="Sasaki-Sekimoto Y."/>
            <person name="Mashiguchi K."/>
            <person name="Awai K."/>
            <person name="Shimojima M."/>
            <person name="Masuda S."/>
            <person name="Iwai M."/>
            <person name="Nobusawa T."/>
            <person name="Narise T."/>
            <person name="Kondo S."/>
            <person name="Saito H."/>
            <person name="Sato R."/>
            <person name="Murakawa M."/>
            <person name="Ihara Y."/>
            <person name="Oshima-Yamada Y."/>
            <person name="Ohtaka K."/>
            <person name="Satoh M."/>
            <person name="Sonobe K."/>
            <person name="Ishii M."/>
            <person name="Ohtani R."/>
            <person name="Kanamori-Sato M."/>
            <person name="Honoki R."/>
            <person name="Miyazaki D."/>
            <person name="Mochizuki H."/>
            <person name="Umetsu J."/>
            <person name="Higashi K."/>
            <person name="Shibata D."/>
            <person name="Kamiya Y."/>
            <person name="Sato N."/>
            <person name="Nakamura Y."/>
            <person name="Tabata S."/>
            <person name="Ida S."/>
            <person name="Kurokawa K."/>
            <person name="Ohta H."/>
        </authorList>
    </citation>
    <scope>NUCLEOTIDE SEQUENCE [LARGE SCALE GENOMIC DNA]</scope>
    <source>
        <strain evidence="11 12">NIES-2285</strain>
    </source>
</reference>
<dbReference type="GO" id="GO:0000103">
    <property type="term" value="P:sulfate assimilation"/>
    <property type="evidence" value="ECO:0000318"/>
    <property type="project" value="GO_Central"/>
</dbReference>
<evidence type="ECO:0000256" key="9">
    <source>
        <dbReference type="PIRSR" id="PIRSR600760-2"/>
    </source>
</evidence>
<feature type="compositionally biased region" description="Basic and acidic residues" evidence="10">
    <location>
        <begin position="222"/>
        <end position="232"/>
    </location>
</feature>
<feature type="binding site" evidence="9">
    <location>
        <position position="308"/>
    </location>
    <ligand>
        <name>Mg(2+)</name>
        <dbReference type="ChEBI" id="CHEBI:18420"/>
        <label>1</label>
        <note>catalytic</note>
    </ligand>
</feature>
<dbReference type="InterPro" id="IPR006239">
    <property type="entry name" value="DPNP"/>
</dbReference>
<dbReference type="GO" id="GO:0046872">
    <property type="term" value="F:metal ion binding"/>
    <property type="evidence" value="ECO:0007669"/>
    <property type="project" value="UniProtKB-KW"/>
</dbReference>
<dbReference type="PROSITE" id="PS00630">
    <property type="entry name" value="IMP_2"/>
    <property type="match status" value="1"/>
</dbReference>
<comment type="catalytic activity">
    <reaction evidence="8">
        <text>3'-phosphoadenylyl sulfate + H2O = adenosine 5'-phosphosulfate + phosphate</text>
        <dbReference type="Rhea" id="RHEA:77639"/>
        <dbReference type="ChEBI" id="CHEBI:15377"/>
        <dbReference type="ChEBI" id="CHEBI:43474"/>
        <dbReference type="ChEBI" id="CHEBI:58243"/>
        <dbReference type="ChEBI" id="CHEBI:58339"/>
        <dbReference type="EC" id="3.1.3.7"/>
    </reaction>
    <physiologicalReaction direction="left-to-right" evidence="8">
        <dbReference type="Rhea" id="RHEA:77640"/>
    </physiologicalReaction>
</comment>
<keyword evidence="4 9" id="KW-0479">Metal-binding</keyword>
<sequence length="613" mass="66367">MRVLLRERCLIGKLDFADASTLSTAFNRKVVGQVRGTRSGFASSGLVLGRTKTGFLSQNVAQRSRKLANSCKQTPRLDPVLGSVRSYWNSSGDLRSAECGWRNPKFGSAQGSNPQQTQKGTGPRTAQAQQSPVDSVLIQDNAAASSDSAVPDTEAANALPPRQVEEAASTSQSESESNGRGITSQELEADPTYPEAESSSNARSEREDPTKEPGTTTSAEFSVREADERGLSRGDQEYVRELEVATYAVHLACLLSQRIQRDILRDREQAKLKKDQSLVTIADYGVQAVISYILSEAFPQEPLSMVAEESSEALRGREEMPTLRKVVDAVNDCLSNSPLVGLPVPSEPLSTIDVLKAINRGAHEGGKKGRFWVLDPVDGTLGFVRGDQYAVALALVDQGEVVLGVLGCPNLPLRKEWMRYGHRFYRAAEAFFPPEKGLWHKGIVFRARKGGDGAWAEPLISADVTLESVRAQAMRAFVSPVTDPAQATFCEPVEKANSNQSLTAGLAQGLGISTAPLRAYSMAKYGMLAKGDAEIFMKFARGDYKEKIWDHAAGCFIVEEAGGVVTDAGGRPLDFSRGRFLMGLDRGIIASSNPFLHRRLLAALDASYDSSTL</sequence>
<feature type="binding site" evidence="9">
    <location>
        <position position="550"/>
    </location>
    <ligand>
        <name>Mg(2+)</name>
        <dbReference type="ChEBI" id="CHEBI:18420"/>
        <label>1</label>
        <note>catalytic</note>
    </ligand>
</feature>
<dbReference type="EC" id="3.1.3.7" evidence="3"/>
<evidence type="ECO:0000256" key="5">
    <source>
        <dbReference type="ARBA" id="ARBA00022801"/>
    </source>
</evidence>
<evidence type="ECO:0000256" key="1">
    <source>
        <dbReference type="ARBA" id="ARBA00001946"/>
    </source>
</evidence>
<protein>
    <recommendedName>
        <fullName evidence="3">3'(2'),5'-bisphosphate nucleotidase</fullName>
        <ecNumber evidence="3">3.1.3.7</ecNumber>
    </recommendedName>
</protein>
<evidence type="ECO:0000256" key="3">
    <source>
        <dbReference type="ARBA" id="ARBA00012633"/>
    </source>
</evidence>
<comment type="similarity">
    <text evidence="2">Belongs to the inositol monophosphatase superfamily.</text>
</comment>
<evidence type="ECO:0000256" key="7">
    <source>
        <dbReference type="ARBA" id="ARBA00044479"/>
    </source>
</evidence>
<dbReference type="SUPFAM" id="SSF56655">
    <property type="entry name" value="Carbohydrate phosphatase"/>
    <property type="match status" value="1"/>
</dbReference>
<dbReference type="PANTHER" id="PTHR43200:SF17">
    <property type="entry name" value="3'(2'),5'-BISPHOSPHATE NUCLEOTIDASE"/>
    <property type="match status" value="1"/>
</dbReference>
<dbReference type="GO" id="GO:0046854">
    <property type="term" value="P:phosphatidylinositol phosphate biosynthetic process"/>
    <property type="evidence" value="ECO:0007669"/>
    <property type="project" value="InterPro"/>
</dbReference>
<dbReference type="CDD" id="cd01517">
    <property type="entry name" value="PAP_phosphatase"/>
    <property type="match status" value="1"/>
</dbReference>